<dbReference type="Pfam" id="PF03968">
    <property type="entry name" value="LptD_N"/>
    <property type="match status" value="1"/>
</dbReference>
<evidence type="ECO:0000259" key="5">
    <source>
        <dbReference type="Pfam" id="PF03968"/>
    </source>
</evidence>
<name>A0A379C816_9PAST</name>
<organism evidence="7 8">
    <name type="scientific">Phocoenobacter uteri</name>
    <dbReference type="NCBI Taxonomy" id="146806"/>
    <lineage>
        <taxon>Bacteria</taxon>
        <taxon>Pseudomonadati</taxon>
        <taxon>Pseudomonadota</taxon>
        <taxon>Gammaproteobacteria</taxon>
        <taxon>Pasteurellales</taxon>
        <taxon>Pasteurellaceae</taxon>
        <taxon>Phocoenobacter</taxon>
    </lineage>
</organism>
<proteinExistence type="inferred from homology"/>
<dbReference type="Gene3D" id="2.60.450.10">
    <property type="entry name" value="Lipopolysaccharide (LPS) transport protein A like domain"/>
    <property type="match status" value="1"/>
</dbReference>
<dbReference type="GO" id="GO:0015920">
    <property type="term" value="P:lipopolysaccharide transport"/>
    <property type="evidence" value="ECO:0007669"/>
    <property type="project" value="InterPro"/>
</dbReference>
<dbReference type="InterPro" id="IPR005653">
    <property type="entry name" value="OstA-like_N"/>
</dbReference>
<evidence type="ECO:0000259" key="6">
    <source>
        <dbReference type="Pfam" id="PF04453"/>
    </source>
</evidence>
<dbReference type="GO" id="GO:0009279">
    <property type="term" value="C:cell outer membrane"/>
    <property type="evidence" value="ECO:0007669"/>
    <property type="project" value="UniProtKB-SubCell"/>
</dbReference>
<dbReference type="PANTHER" id="PTHR30189:SF1">
    <property type="entry name" value="LPS-ASSEMBLY PROTEIN LPTD"/>
    <property type="match status" value="1"/>
</dbReference>
<evidence type="ECO:0000256" key="2">
    <source>
        <dbReference type="ARBA" id="ARBA00023136"/>
    </source>
</evidence>
<dbReference type="NCBIfam" id="NF002997">
    <property type="entry name" value="PRK03761.1"/>
    <property type="match status" value="1"/>
</dbReference>
<comment type="subcellular location">
    <subcellularLocation>
        <location evidence="4">Cell outer membrane</location>
    </subcellularLocation>
</comment>
<keyword evidence="3 4" id="KW-0998">Cell outer membrane</keyword>
<dbReference type="PROSITE" id="PS51257">
    <property type="entry name" value="PROKAR_LIPOPROTEIN"/>
    <property type="match status" value="1"/>
</dbReference>
<comment type="caution">
    <text evidence="4">Lacks conserved residue(s) required for the propagation of feature annotation.</text>
</comment>
<dbReference type="HAMAP" id="MF_01411">
    <property type="entry name" value="LPS_assembly_LptD"/>
    <property type="match status" value="1"/>
</dbReference>
<protein>
    <recommendedName>
        <fullName evidence="4">LPS-assembly protein LptD</fullName>
    </recommendedName>
</protein>
<keyword evidence="8" id="KW-1185">Reference proteome</keyword>
<accession>A0A379C816</accession>
<evidence type="ECO:0000313" key="7">
    <source>
        <dbReference type="EMBL" id="SUB58522.1"/>
    </source>
</evidence>
<evidence type="ECO:0000256" key="4">
    <source>
        <dbReference type="HAMAP-Rule" id="MF_01411"/>
    </source>
</evidence>
<keyword evidence="1 4" id="KW-0732">Signal</keyword>
<sequence length="778" mass="90309" precursor="true">MMKDYRYTLLSLAIMTACASQYANADLKTQCRLGIPHFSGQIEQGEPETLPVYIEADKATITELKEAVYSGSVLIKQGNRTINTQQFTVSQNPQNNRFATLNNSFKYQDNYIRATGKKASIDLAGRKADLSNVDYQLVDKQGRGSAETILLRDQVRRLKNATYTACLPSDNAWQIDASEMTQYIDKEYAEMWHARLKVGDVPIFYTPYLQIPLGDRRRTGLLMPNYSHSTKTGFTFHIPFYLNIAPNMDATITPTYYSRRGWQISPEFRYLTQLGQGTIAGEYMKKDRYEDWADKNQSRHLFYWKHNASFLSDWRLSLDYTKVSDKQYLSHFDSSYGDSTDGYVTQNVKFSYHQPNYNLSIAGKKFQIFDTKNGAKPYRALPQIEFNYYKNNIWKNADFSLFSQLTHFDNDSKEMPTAWRLHIEPKLNLPLSNNYGSVNFETKLYATQYWQKAGKEQKDKIKSHVTRVLPQFKVNFQTVLESDTQLISDFIQTLEPQIQYLYRPYKNQYDIGTTQYHSLGLGYDSMLRQQDYFSLFSDRRYSGLDRIASANQITIGATTRFMKETTGQEYFNLSLGQIYYLSNSRIDDSSPNSNTDRSTSWALETNWRFNKNWNLNGSYQYDTRLDETSLANLALQYKPQNDKVVQFNYRYASQHYIDQNLRSNQYGQDIKQLGVVLGWNINDNLSIMTSHYQDLALDKYVESQLGLTYNTCCWKATSYISRHLIPTPNGERDDPTDVYYDNSIGVNFELRFGSGYNTGVSKMLKKGLIPYTEEFDIN</sequence>
<dbReference type="InterPro" id="IPR007543">
    <property type="entry name" value="LptD_C"/>
</dbReference>
<comment type="function">
    <text evidence="4">Together with LptE, is involved in the assembly of lipopolysaccharide (LPS) at the surface of the outer membrane.</text>
</comment>
<evidence type="ECO:0000256" key="3">
    <source>
        <dbReference type="ARBA" id="ARBA00023237"/>
    </source>
</evidence>
<evidence type="ECO:0000256" key="1">
    <source>
        <dbReference type="ARBA" id="ARBA00022729"/>
    </source>
</evidence>
<dbReference type="RefSeq" id="WP_424450095.1">
    <property type="nucleotide sequence ID" value="NZ_LWIF01000001.1"/>
</dbReference>
<dbReference type="GO" id="GO:1990351">
    <property type="term" value="C:transporter complex"/>
    <property type="evidence" value="ECO:0007669"/>
    <property type="project" value="TreeGrafter"/>
</dbReference>
<dbReference type="Pfam" id="PF04453">
    <property type="entry name" value="LptD"/>
    <property type="match status" value="1"/>
</dbReference>
<feature type="domain" description="Organic solvent tolerance-like N-terminal" evidence="5">
    <location>
        <begin position="53"/>
        <end position="187"/>
    </location>
</feature>
<evidence type="ECO:0000313" key="8">
    <source>
        <dbReference type="Proteomes" id="UP000255417"/>
    </source>
</evidence>
<comment type="similarity">
    <text evidence="4">Belongs to the LptD family.</text>
</comment>
<feature type="signal peptide" evidence="4">
    <location>
        <begin position="1"/>
        <end position="25"/>
    </location>
</feature>
<dbReference type="AlphaFoldDB" id="A0A379C816"/>
<reference evidence="7 8" key="1">
    <citation type="submission" date="2018-06" db="EMBL/GenBank/DDBJ databases">
        <authorList>
            <consortium name="Pathogen Informatics"/>
            <person name="Doyle S."/>
        </authorList>
    </citation>
    <scope>NUCLEOTIDE SEQUENCE [LARGE SCALE GENOMIC DNA]</scope>
    <source>
        <strain evidence="7 8">NCTC12872</strain>
    </source>
</reference>
<dbReference type="Proteomes" id="UP000255417">
    <property type="component" value="Unassembled WGS sequence"/>
</dbReference>
<dbReference type="PANTHER" id="PTHR30189">
    <property type="entry name" value="LPS-ASSEMBLY PROTEIN"/>
    <property type="match status" value="1"/>
</dbReference>
<feature type="domain" description="LptD C-terminal" evidence="6">
    <location>
        <begin position="298"/>
        <end position="684"/>
    </location>
</feature>
<dbReference type="GO" id="GO:0043165">
    <property type="term" value="P:Gram-negative-bacterium-type cell outer membrane assembly"/>
    <property type="evidence" value="ECO:0007669"/>
    <property type="project" value="UniProtKB-UniRule"/>
</dbReference>
<comment type="subunit">
    <text evidence="4">Component of the lipopolysaccharide transport and assembly complex. Interacts with LptE and LptA.</text>
</comment>
<dbReference type="InterPro" id="IPR020889">
    <property type="entry name" value="LipoPS_assembly_LptD"/>
</dbReference>
<dbReference type="EMBL" id="UGTA01000001">
    <property type="protein sequence ID" value="SUB58522.1"/>
    <property type="molecule type" value="Genomic_DNA"/>
</dbReference>
<feature type="chain" id="PRO_5017090624" description="LPS-assembly protein LptD" evidence="4">
    <location>
        <begin position="26"/>
        <end position="778"/>
    </location>
</feature>
<gene>
    <name evidence="4 7" type="primary">lptD</name>
    <name evidence="7" type="ORF">NCTC12872_00485</name>
</gene>
<dbReference type="InterPro" id="IPR050218">
    <property type="entry name" value="LptD"/>
</dbReference>
<keyword evidence="2 4" id="KW-0472">Membrane</keyword>